<comment type="caution">
    <text evidence="1">The sequence shown here is derived from an EMBL/GenBank/DDBJ whole genome shotgun (WGS) entry which is preliminary data.</text>
</comment>
<reference evidence="1" key="1">
    <citation type="submission" date="2022-01" db="EMBL/GenBank/DDBJ databases">
        <title>Novel bile acid biosynthetic pathways are enriched in the microbiome of centenarians.</title>
        <authorList>
            <person name="Sato Y."/>
            <person name="Atarashi K."/>
            <person name="Plichta R.D."/>
            <person name="Arai Y."/>
            <person name="Sasajima S."/>
            <person name="Kearney M.S."/>
            <person name="Suda W."/>
            <person name="Takeshita K."/>
            <person name="Sasaki T."/>
            <person name="Okamoto S."/>
            <person name="Skelly N.A."/>
            <person name="Okamura Y."/>
            <person name="Vlamakis H."/>
            <person name="Li Y."/>
            <person name="Tanoue T."/>
            <person name="Takei H."/>
            <person name="Nittono H."/>
            <person name="Narushima S."/>
            <person name="Irie J."/>
            <person name="Itoh H."/>
            <person name="Moriya K."/>
            <person name="Sugiura Y."/>
            <person name="Suematsu M."/>
            <person name="Moritoki N."/>
            <person name="Shibata S."/>
            <person name="Littman R.D."/>
            <person name="Fischbach A.M."/>
            <person name="Uwamino Y."/>
            <person name="Inoue T."/>
            <person name="Honda A."/>
            <person name="Hattori M."/>
            <person name="Murai T."/>
            <person name="Xavier J.R."/>
            <person name="Hirose N."/>
            <person name="Honda K."/>
        </authorList>
    </citation>
    <scope>NUCLEOTIDE SEQUENCE</scope>
    <source>
        <strain evidence="1">CE91-St3</strain>
    </source>
</reference>
<evidence type="ECO:0000313" key="2">
    <source>
        <dbReference type="Proteomes" id="UP001055114"/>
    </source>
</evidence>
<name>A0AA37K3A6_9BACT</name>
<dbReference type="Proteomes" id="UP001055114">
    <property type="component" value="Unassembled WGS sequence"/>
</dbReference>
<accession>A0AA37K3A6</accession>
<dbReference type="EMBL" id="BQNZ01000001">
    <property type="protein sequence ID" value="GKH70201.1"/>
    <property type="molecule type" value="Genomic_DNA"/>
</dbReference>
<proteinExistence type="predicted"/>
<dbReference type="RefSeq" id="WP_195489161.1">
    <property type="nucleotide sequence ID" value="NZ_BQNZ01000001.1"/>
</dbReference>
<evidence type="ECO:0000313" key="1">
    <source>
        <dbReference type="EMBL" id="GKH70201.1"/>
    </source>
</evidence>
<gene>
    <name evidence="1" type="ORF">CE91St3_00640</name>
</gene>
<dbReference type="AlphaFoldDB" id="A0AA37K3A6"/>
<sequence>MLLADSLIRAYLHIDPATLGDEEWGLQVVLAEWVKYDFIKSMGDLWQTR</sequence>
<protein>
    <submittedName>
        <fullName evidence="1">Uncharacterized protein</fullName>
    </submittedName>
</protein>
<organism evidence="1 2">
    <name type="scientific">Parabacteroides merdae</name>
    <dbReference type="NCBI Taxonomy" id="46503"/>
    <lineage>
        <taxon>Bacteria</taxon>
        <taxon>Pseudomonadati</taxon>
        <taxon>Bacteroidota</taxon>
        <taxon>Bacteroidia</taxon>
        <taxon>Bacteroidales</taxon>
        <taxon>Tannerellaceae</taxon>
        <taxon>Parabacteroides</taxon>
    </lineage>
</organism>